<dbReference type="EMBL" id="CP043617">
    <property type="protein sequence ID" value="QFR49944.1"/>
    <property type="molecule type" value="Genomic_DNA"/>
</dbReference>
<dbReference type="AlphaFoldDB" id="A0A5P8P2N6"/>
<reference evidence="2 3" key="1">
    <citation type="submission" date="2019-09" db="EMBL/GenBank/DDBJ databases">
        <title>Sulfurimonas gotlandica sp. nov., a chemoautotrophic and psychrotolerant epsilonproteobacterium isolated from a pelagic redoxcline, and an emended description of the genus Sulfurimonas.</title>
        <authorList>
            <person name="Wang S."/>
            <person name="Jiang L."/>
            <person name="Shao S."/>
        </authorList>
    </citation>
    <scope>NUCLEOTIDE SEQUENCE [LARGE SCALE GENOMIC DNA]</scope>
    <source>
        <strain evidence="2 3">GYSZ_1</strain>
    </source>
</reference>
<dbReference type="KEGG" id="sulg:FJR48_09480"/>
<dbReference type="RefSeq" id="WP_152307892.1">
    <property type="nucleotide sequence ID" value="NZ_CP043617.1"/>
</dbReference>
<evidence type="ECO:0000313" key="2">
    <source>
        <dbReference type="EMBL" id="QFR49944.1"/>
    </source>
</evidence>
<sequence>MKNSKLLKIFLLAVMLLVSPLSSNEGEKLSCDAAYDICTEKCDNAENPSEACFSKCDETYDKCLVAEQGTKEEGEK</sequence>
<evidence type="ECO:0000313" key="3">
    <source>
        <dbReference type="Proteomes" id="UP000326944"/>
    </source>
</evidence>
<keyword evidence="3" id="KW-1185">Reference proteome</keyword>
<evidence type="ECO:0000256" key="1">
    <source>
        <dbReference type="SAM" id="SignalP"/>
    </source>
</evidence>
<keyword evidence="1" id="KW-0732">Signal</keyword>
<proteinExistence type="predicted"/>
<dbReference type="OrthoDB" id="9990733at2"/>
<feature type="signal peptide" evidence="1">
    <location>
        <begin position="1"/>
        <end position="23"/>
    </location>
</feature>
<organism evidence="2 3">
    <name type="scientific">Sulfurimonas lithotrophica</name>
    <dbReference type="NCBI Taxonomy" id="2590022"/>
    <lineage>
        <taxon>Bacteria</taxon>
        <taxon>Pseudomonadati</taxon>
        <taxon>Campylobacterota</taxon>
        <taxon>Epsilonproteobacteria</taxon>
        <taxon>Campylobacterales</taxon>
        <taxon>Sulfurimonadaceae</taxon>
        <taxon>Sulfurimonas</taxon>
    </lineage>
</organism>
<feature type="chain" id="PRO_5024985838" evidence="1">
    <location>
        <begin position="24"/>
        <end position="76"/>
    </location>
</feature>
<dbReference type="Proteomes" id="UP000326944">
    <property type="component" value="Chromosome"/>
</dbReference>
<accession>A0A5P8P2N6</accession>
<gene>
    <name evidence="2" type="ORF">FJR48_09480</name>
</gene>
<protein>
    <submittedName>
        <fullName evidence="2">Uncharacterized protein</fullName>
    </submittedName>
</protein>
<name>A0A5P8P2N6_9BACT</name>